<dbReference type="AlphaFoldDB" id="A0AAD1Y936"/>
<comment type="caution">
    <text evidence="3">The sequence shown here is derived from an EMBL/GenBank/DDBJ whole genome shotgun (WGS) entry which is preliminary data.</text>
</comment>
<evidence type="ECO:0008006" key="5">
    <source>
        <dbReference type="Google" id="ProtNLM"/>
    </source>
</evidence>
<proteinExistence type="predicted"/>
<gene>
    <name evidence="3" type="ORF">ECRASSUSDP1_LOCUS26830</name>
</gene>
<dbReference type="EMBL" id="CAMPGE010027664">
    <property type="protein sequence ID" value="CAI2385277.1"/>
    <property type="molecule type" value="Genomic_DNA"/>
</dbReference>
<evidence type="ECO:0000256" key="1">
    <source>
        <dbReference type="SAM" id="Coils"/>
    </source>
</evidence>
<name>A0AAD1Y936_EUPCR</name>
<dbReference type="Proteomes" id="UP001295684">
    <property type="component" value="Unassembled WGS sequence"/>
</dbReference>
<sequence>MLKLRQNCSKSAGRYHFKDEKAIKERQIRIKNLLTEKLLKSIASEQSGGGRNLETLKKFQNKKNNLSCFKKPLGPKEYIKMRDIIEKEIDSYFSNDKVLGYSQITVIKKNALLKYHKGNQSCEDFKKNDSKLEKVQRLNINDSLEAHKISSILQEGASREYKNAYASLNTTKIPDICRSKSHIAKSHMGKRTRNNKNGLFKINNTLEDRSTVIHRKGLGLIDDYDCKDTKLKAVCSMNNSYDCGRDNSRLTKLNARHTFYNAKESWDRIVEYNILKEKVQIKKENEEKRNKISNMKAMLNAQMQEQRKNKKKAEKERLLLQNEIRLKAEQDEREKERILLEARQKVRTEKANRDLQITLKLKAKEMEIKEKKKFEEMMLKKLHQEIEDEKQQKIQRRKKEMDDCKRVIESIQKSELEKLERQNKEKIADNEAIEKYAKYLEDQEKKRKEEIENKHELMQKRLNKMKESVVDKQNLKEKEEEMKLLKSILKKEQHEKVKEKNNRIKLKNNQKNFRDYLAKQIREKEQIQILEREKNNAFMKEILTKDAVEQKEEKEKDLDQQIQEKKYDTNQMTETEMKLNAKFLDELNIE</sequence>
<organism evidence="3 4">
    <name type="scientific">Euplotes crassus</name>
    <dbReference type="NCBI Taxonomy" id="5936"/>
    <lineage>
        <taxon>Eukaryota</taxon>
        <taxon>Sar</taxon>
        <taxon>Alveolata</taxon>
        <taxon>Ciliophora</taxon>
        <taxon>Intramacronucleata</taxon>
        <taxon>Spirotrichea</taxon>
        <taxon>Hypotrichia</taxon>
        <taxon>Euplotida</taxon>
        <taxon>Euplotidae</taxon>
        <taxon>Moneuplotes</taxon>
    </lineage>
</organism>
<protein>
    <recommendedName>
        <fullName evidence="5">Trichohyalin-plectin-homology domain-containing protein</fullName>
    </recommendedName>
</protein>
<evidence type="ECO:0000313" key="3">
    <source>
        <dbReference type="EMBL" id="CAI2385277.1"/>
    </source>
</evidence>
<evidence type="ECO:0000313" key="4">
    <source>
        <dbReference type="Proteomes" id="UP001295684"/>
    </source>
</evidence>
<evidence type="ECO:0000256" key="2">
    <source>
        <dbReference type="SAM" id="MobiDB-lite"/>
    </source>
</evidence>
<feature type="compositionally biased region" description="Basic and acidic residues" evidence="2">
    <location>
        <begin position="549"/>
        <end position="568"/>
    </location>
</feature>
<keyword evidence="1" id="KW-0175">Coiled coil</keyword>
<feature type="coiled-coil region" evidence="1">
    <location>
        <begin position="269"/>
        <end position="330"/>
    </location>
</feature>
<reference evidence="3" key="1">
    <citation type="submission" date="2023-07" db="EMBL/GenBank/DDBJ databases">
        <authorList>
            <consortium name="AG Swart"/>
            <person name="Singh M."/>
            <person name="Singh A."/>
            <person name="Seah K."/>
            <person name="Emmerich C."/>
        </authorList>
    </citation>
    <scope>NUCLEOTIDE SEQUENCE</scope>
    <source>
        <strain evidence="3">DP1</strain>
    </source>
</reference>
<feature type="region of interest" description="Disordered" evidence="2">
    <location>
        <begin position="549"/>
        <end position="569"/>
    </location>
</feature>
<accession>A0AAD1Y936</accession>
<feature type="coiled-coil region" evidence="1">
    <location>
        <begin position="372"/>
        <end position="510"/>
    </location>
</feature>
<keyword evidence="4" id="KW-1185">Reference proteome</keyword>